<keyword evidence="4" id="KW-0238">DNA-binding</keyword>
<dbReference type="GO" id="GO:0003700">
    <property type="term" value="F:DNA-binding transcription factor activity"/>
    <property type="evidence" value="ECO:0007669"/>
    <property type="project" value="InterPro"/>
</dbReference>
<protein>
    <recommendedName>
        <fullName evidence="12">Cycloidea-like protein</fullName>
    </recommendedName>
</protein>
<comment type="caution">
    <text evidence="10">The sequence shown here is derived from an EMBL/GenBank/DDBJ whole genome shotgun (WGS) entry which is preliminary data.</text>
</comment>
<dbReference type="GO" id="GO:2000032">
    <property type="term" value="P:regulation of secondary shoot formation"/>
    <property type="evidence" value="ECO:0007669"/>
    <property type="project" value="TreeGrafter"/>
</dbReference>
<evidence type="ECO:0000259" key="8">
    <source>
        <dbReference type="PROSITE" id="PS51369"/>
    </source>
</evidence>
<dbReference type="EMBL" id="BAABME010009134">
    <property type="protein sequence ID" value="GAA0174581.1"/>
    <property type="molecule type" value="Genomic_DNA"/>
</dbReference>
<dbReference type="AlphaFoldDB" id="A0AAV3RFW4"/>
<dbReference type="GO" id="GO:0043565">
    <property type="term" value="F:sequence-specific DNA binding"/>
    <property type="evidence" value="ECO:0007669"/>
    <property type="project" value="TreeGrafter"/>
</dbReference>
<dbReference type="PROSITE" id="PS51370">
    <property type="entry name" value="R"/>
    <property type="match status" value="1"/>
</dbReference>
<evidence type="ECO:0000256" key="6">
    <source>
        <dbReference type="ARBA" id="ARBA00023242"/>
    </source>
</evidence>
<dbReference type="Pfam" id="PF03634">
    <property type="entry name" value="TCP"/>
    <property type="match status" value="1"/>
</dbReference>
<evidence type="ECO:0000256" key="3">
    <source>
        <dbReference type="ARBA" id="ARBA00023015"/>
    </source>
</evidence>
<evidence type="ECO:0000256" key="1">
    <source>
        <dbReference type="ARBA" id="ARBA00004123"/>
    </source>
</evidence>
<gene>
    <name evidence="10" type="ORF">LIER_27948</name>
</gene>
<dbReference type="InterPro" id="IPR017887">
    <property type="entry name" value="TF_TCP_subgr"/>
</dbReference>
<organism evidence="10 11">
    <name type="scientific">Lithospermum erythrorhizon</name>
    <name type="common">Purple gromwell</name>
    <name type="synonym">Lithospermum officinale var. erythrorhizon</name>
    <dbReference type="NCBI Taxonomy" id="34254"/>
    <lineage>
        <taxon>Eukaryota</taxon>
        <taxon>Viridiplantae</taxon>
        <taxon>Streptophyta</taxon>
        <taxon>Embryophyta</taxon>
        <taxon>Tracheophyta</taxon>
        <taxon>Spermatophyta</taxon>
        <taxon>Magnoliopsida</taxon>
        <taxon>eudicotyledons</taxon>
        <taxon>Gunneridae</taxon>
        <taxon>Pentapetalae</taxon>
        <taxon>asterids</taxon>
        <taxon>lamiids</taxon>
        <taxon>Boraginales</taxon>
        <taxon>Boraginaceae</taxon>
        <taxon>Boraginoideae</taxon>
        <taxon>Lithospermeae</taxon>
        <taxon>Lithospermum</taxon>
    </lineage>
</organism>
<feature type="region of interest" description="Disordered" evidence="7">
    <location>
        <begin position="179"/>
        <end position="209"/>
    </location>
</feature>
<feature type="domain" description="R" evidence="9">
    <location>
        <begin position="196"/>
        <end position="213"/>
    </location>
</feature>
<reference evidence="10 11" key="1">
    <citation type="submission" date="2024-01" db="EMBL/GenBank/DDBJ databases">
        <title>The complete chloroplast genome sequence of Lithospermum erythrorhizon: insights into the phylogenetic relationship among Boraginaceae species and the maternal lineages of purple gromwells.</title>
        <authorList>
            <person name="Okada T."/>
            <person name="Watanabe K."/>
        </authorList>
    </citation>
    <scope>NUCLEOTIDE SEQUENCE [LARGE SCALE GENOMIC DNA]</scope>
</reference>
<keyword evidence="3" id="KW-0805">Transcription regulation</keyword>
<sequence>MFPSSDSNPFPHFPHHLYFSSSSLGQTNNNFISQTLFHHQQVYQSQILKQTFDDGKQENGVPINLFDGTTSSNTKAEFVSENMNVYGDNYQYAPLDIIPARCQPPGKKDRHSKIVTAQGPRDRRVRLSIDIAKKFFGLQDMLGFDKASKTLDWLLTKSKIAIEEVAQSKMKNTHIESDPEMMTNDVSGKGKRSAKEYNRVKARERARERTRRKKMCILADHNNLYDHTLISPSTSNSNQSLPLSKMGDCKISEVDLDTNCHVHSNLFPQVSSCKELHQIKKNNFNSSSSMYDGPSNNSCPQDHFFPCTSTSNWESNT</sequence>
<evidence type="ECO:0008006" key="12">
    <source>
        <dbReference type="Google" id="ProtNLM"/>
    </source>
</evidence>
<dbReference type="PANTHER" id="PTHR31072">
    <property type="entry name" value="TRANSCRIPTION FACTOR TCP4-RELATED"/>
    <property type="match status" value="1"/>
</dbReference>
<keyword evidence="2" id="KW-0217">Developmental protein</keyword>
<evidence type="ECO:0000256" key="2">
    <source>
        <dbReference type="ARBA" id="ARBA00022473"/>
    </source>
</evidence>
<name>A0AAV3RFW4_LITER</name>
<evidence type="ECO:0000256" key="5">
    <source>
        <dbReference type="ARBA" id="ARBA00023163"/>
    </source>
</evidence>
<dbReference type="PROSITE" id="PS51369">
    <property type="entry name" value="TCP"/>
    <property type="match status" value="1"/>
</dbReference>
<comment type="subcellular location">
    <subcellularLocation>
        <location evidence="1">Nucleus</location>
    </subcellularLocation>
</comment>
<dbReference type="PANTHER" id="PTHR31072:SF224">
    <property type="entry name" value="TRANSCRIPTION FACTOR TCP1"/>
    <property type="match status" value="1"/>
</dbReference>
<dbReference type="InterPro" id="IPR017888">
    <property type="entry name" value="CYC/TB1_R_domain"/>
</dbReference>
<evidence type="ECO:0000256" key="7">
    <source>
        <dbReference type="SAM" id="MobiDB-lite"/>
    </source>
</evidence>
<evidence type="ECO:0000313" key="11">
    <source>
        <dbReference type="Proteomes" id="UP001454036"/>
    </source>
</evidence>
<feature type="compositionally biased region" description="Basic and acidic residues" evidence="7">
    <location>
        <begin position="193"/>
        <end position="207"/>
    </location>
</feature>
<feature type="domain" description="TCP" evidence="8">
    <location>
        <begin position="107"/>
        <end position="165"/>
    </location>
</feature>
<accession>A0AAV3RFW4</accession>
<dbReference type="InterPro" id="IPR005333">
    <property type="entry name" value="Transcription_factor_TCP"/>
</dbReference>
<keyword evidence="6" id="KW-0539">Nucleus</keyword>
<dbReference type="Proteomes" id="UP001454036">
    <property type="component" value="Unassembled WGS sequence"/>
</dbReference>
<proteinExistence type="predicted"/>
<evidence type="ECO:0000313" key="10">
    <source>
        <dbReference type="EMBL" id="GAA0174581.1"/>
    </source>
</evidence>
<keyword evidence="11" id="KW-1185">Reference proteome</keyword>
<evidence type="ECO:0000259" key="9">
    <source>
        <dbReference type="PROSITE" id="PS51370"/>
    </source>
</evidence>
<dbReference type="GO" id="GO:0005634">
    <property type="term" value="C:nucleus"/>
    <property type="evidence" value="ECO:0007669"/>
    <property type="project" value="UniProtKB-SubCell"/>
</dbReference>
<evidence type="ECO:0000256" key="4">
    <source>
        <dbReference type="ARBA" id="ARBA00023125"/>
    </source>
</evidence>
<keyword evidence="5" id="KW-0804">Transcription</keyword>